<protein>
    <submittedName>
        <fullName evidence="1">11072_t:CDS:1</fullName>
    </submittedName>
</protein>
<dbReference type="EMBL" id="CAJVPM010002354">
    <property type="protein sequence ID" value="CAG8484835.1"/>
    <property type="molecule type" value="Genomic_DNA"/>
</dbReference>
<evidence type="ECO:0000313" key="2">
    <source>
        <dbReference type="Proteomes" id="UP000789860"/>
    </source>
</evidence>
<comment type="caution">
    <text evidence="1">The sequence shown here is derived from an EMBL/GenBank/DDBJ whole genome shotgun (WGS) entry which is preliminary data.</text>
</comment>
<keyword evidence="2" id="KW-1185">Reference proteome</keyword>
<gene>
    <name evidence="1" type="ORF">SCALOS_LOCUS2585</name>
</gene>
<name>A0ACA9KP04_9GLOM</name>
<dbReference type="Proteomes" id="UP000789860">
    <property type="component" value="Unassembled WGS sequence"/>
</dbReference>
<evidence type="ECO:0000313" key="1">
    <source>
        <dbReference type="EMBL" id="CAG8484835.1"/>
    </source>
</evidence>
<sequence length="423" mass="49586">MEDFTHPLLNSIFSETHQELQTLQNDFSYLQTHFVNINNNKDNLNNNTDENLETNINNNEEDFIKKMSETICCQYNCLKEKINTQKAYLRYFSFQNLSKNNQDSFLMGYFIGISKSQETSKGNKRVRIYYDYSFDSDKICLQAFKFIYGIGSTRIENIRIHLSKEDIKTRIHKSAKKSSHTAIPFLTIIKIITTESYASLYRQYLNAIQQYENIEELFISLSSFKRILKNYLSEIKFLTPRSNLCFFCKIMRFNTDKWTIKEKELKVIEWSKHIETANNEREYYKQCIKQAKINILNFDKKTLIRPGKINSLDIELHLSWDFAQQVHLPSSSQQEGEIFFKSLYKIHVFGICDDAFPRQVTLAMDSNECNALLFGKCNTIEVCVVSDLLVQPSNLSRPQSLLTIPFQPNNSLPSFLTSSYQFQ</sequence>
<proteinExistence type="predicted"/>
<feature type="non-terminal residue" evidence="1">
    <location>
        <position position="423"/>
    </location>
</feature>
<organism evidence="1 2">
    <name type="scientific">Scutellospora calospora</name>
    <dbReference type="NCBI Taxonomy" id="85575"/>
    <lineage>
        <taxon>Eukaryota</taxon>
        <taxon>Fungi</taxon>
        <taxon>Fungi incertae sedis</taxon>
        <taxon>Mucoromycota</taxon>
        <taxon>Glomeromycotina</taxon>
        <taxon>Glomeromycetes</taxon>
        <taxon>Diversisporales</taxon>
        <taxon>Gigasporaceae</taxon>
        <taxon>Scutellospora</taxon>
    </lineage>
</organism>
<reference evidence="1" key="1">
    <citation type="submission" date="2021-06" db="EMBL/GenBank/DDBJ databases">
        <authorList>
            <person name="Kallberg Y."/>
            <person name="Tangrot J."/>
            <person name="Rosling A."/>
        </authorList>
    </citation>
    <scope>NUCLEOTIDE SEQUENCE</scope>
    <source>
        <strain evidence="1">AU212A</strain>
    </source>
</reference>
<accession>A0ACA9KP04</accession>